<keyword evidence="2" id="KW-1185">Reference proteome</keyword>
<name>A0A7K1YB12_9SPHI</name>
<dbReference type="Proteomes" id="UP000466586">
    <property type="component" value="Unassembled WGS sequence"/>
</dbReference>
<organism evidence="1 2">
    <name type="scientific">Hufsiella arboris</name>
    <dbReference type="NCBI Taxonomy" id="2695275"/>
    <lineage>
        <taxon>Bacteria</taxon>
        <taxon>Pseudomonadati</taxon>
        <taxon>Bacteroidota</taxon>
        <taxon>Sphingobacteriia</taxon>
        <taxon>Sphingobacteriales</taxon>
        <taxon>Sphingobacteriaceae</taxon>
        <taxon>Hufsiella</taxon>
    </lineage>
</organism>
<protein>
    <submittedName>
        <fullName evidence="1">Uncharacterized protein</fullName>
    </submittedName>
</protein>
<sequence>MTEDIYSLKNDEALETTATANIGQEIPTAIAATPEERPSFDFLGENDKFVLFLCNNENHKFFSAEAMEALNGILSAKKLELKDVSIVNLAKYPTALFKDLKSFFACSKLVLFGIPPQQIGLPAFGGNELHTHENVKILASYSMEEMLSDISKKRTFWNVMKNL</sequence>
<reference evidence="1 2" key="1">
    <citation type="submission" date="2019-11" db="EMBL/GenBank/DDBJ databases">
        <title>Pedobacter sp. HMF7647 Genome sequencing and assembly.</title>
        <authorList>
            <person name="Kang H."/>
            <person name="Kim H."/>
            <person name="Joh K."/>
        </authorList>
    </citation>
    <scope>NUCLEOTIDE SEQUENCE [LARGE SCALE GENOMIC DNA]</scope>
    <source>
        <strain evidence="1 2">HMF7647</strain>
    </source>
</reference>
<dbReference type="AlphaFoldDB" id="A0A7K1YB12"/>
<proteinExistence type="predicted"/>
<gene>
    <name evidence="1" type="ORF">GS399_12385</name>
</gene>
<dbReference type="EMBL" id="WVHT01000005">
    <property type="protein sequence ID" value="MXV51774.1"/>
    <property type="molecule type" value="Genomic_DNA"/>
</dbReference>
<comment type="caution">
    <text evidence="1">The sequence shown here is derived from an EMBL/GenBank/DDBJ whole genome shotgun (WGS) entry which is preliminary data.</text>
</comment>
<accession>A0A7K1YB12</accession>
<evidence type="ECO:0000313" key="2">
    <source>
        <dbReference type="Proteomes" id="UP000466586"/>
    </source>
</evidence>
<evidence type="ECO:0000313" key="1">
    <source>
        <dbReference type="EMBL" id="MXV51774.1"/>
    </source>
</evidence>